<reference evidence="2 3" key="1">
    <citation type="submission" date="2024-02" db="EMBL/GenBank/DDBJ databases">
        <title>A draft genome for the cacao thread blight pathogen Marasmius crinis-equi.</title>
        <authorList>
            <person name="Cohen S.P."/>
            <person name="Baruah I.K."/>
            <person name="Amoako-Attah I."/>
            <person name="Bukari Y."/>
            <person name="Meinhardt L.W."/>
            <person name="Bailey B.A."/>
        </authorList>
    </citation>
    <scope>NUCLEOTIDE SEQUENCE [LARGE SCALE GENOMIC DNA]</scope>
    <source>
        <strain evidence="2 3">GH-76</strain>
    </source>
</reference>
<feature type="non-terminal residue" evidence="2">
    <location>
        <position position="178"/>
    </location>
</feature>
<dbReference type="EMBL" id="JBAHYK010005505">
    <property type="protein sequence ID" value="KAL0562494.1"/>
    <property type="molecule type" value="Genomic_DNA"/>
</dbReference>
<name>A0ABR3EHZ4_9AGAR</name>
<evidence type="ECO:0000313" key="2">
    <source>
        <dbReference type="EMBL" id="KAL0562494.1"/>
    </source>
</evidence>
<evidence type="ECO:0000256" key="1">
    <source>
        <dbReference type="SAM" id="MobiDB-lite"/>
    </source>
</evidence>
<sequence length="178" mass="20888">LFEDGLDGLMQDLFFTFATWVSYCNLRLHTDSTLATFETTTRELGQLLRKFVKETSHIKTQETPDEVEKRLRRNLDGNREASPKGFSLINYKTHALGHYIQWIRYLGTVDGFNTQAGEREHRRVKQFYGITNKDKFEGQIAHHVERQAKAVRGRRRRKGMLAEMKKEELPPEDDSVHY</sequence>
<feature type="compositionally biased region" description="Basic and acidic residues" evidence="1">
    <location>
        <begin position="163"/>
        <end position="178"/>
    </location>
</feature>
<dbReference type="Proteomes" id="UP001465976">
    <property type="component" value="Unassembled WGS sequence"/>
</dbReference>
<protein>
    <submittedName>
        <fullName evidence="2">Uncharacterized protein</fullName>
    </submittedName>
</protein>
<feature type="non-terminal residue" evidence="2">
    <location>
        <position position="1"/>
    </location>
</feature>
<accession>A0ABR3EHZ4</accession>
<keyword evidence="3" id="KW-1185">Reference proteome</keyword>
<feature type="region of interest" description="Disordered" evidence="1">
    <location>
        <begin position="152"/>
        <end position="178"/>
    </location>
</feature>
<evidence type="ECO:0000313" key="3">
    <source>
        <dbReference type="Proteomes" id="UP001465976"/>
    </source>
</evidence>
<organism evidence="2 3">
    <name type="scientific">Marasmius crinis-equi</name>
    <dbReference type="NCBI Taxonomy" id="585013"/>
    <lineage>
        <taxon>Eukaryota</taxon>
        <taxon>Fungi</taxon>
        <taxon>Dikarya</taxon>
        <taxon>Basidiomycota</taxon>
        <taxon>Agaricomycotina</taxon>
        <taxon>Agaricomycetes</taxon>
        <taxon>Agaricomycetidae</taxon>
        <taxon>Agaricales</taxon>
        <taxon>Marasmiineae</taxon>
        <taxon>Marasmiaceae</taxon>
        <taxon>Marasmius</taxon>
    </lineage>
</organism>
<proteinExistence type="predicted"/>
<gene>
    <name evidence="2" type="ORF">V5O48_019593</name>
</gene>
<comment type="caution">
    <text evidence="2">The sequence shown here is derived from an EMBL/GenBank/DDBJ whole genome shotgun (WGS) entry which is preliminary data.</text>
</comment>